<evidence type="ECO:0000313" key="3">
    <source>
        <dbReference type="EMBL" id="MBC5762925.1"/>
    </source>
</evidence>
<dbReference type="Proteomes" id="UP000596827">
    <property type="component" value="Unassembled WGS sequence"/>
</dbReference>
<organism evidence="3 4">
    <name type="scientific">Ramlibacter albus</name>
    <dbReference type="NCBI Taxonomy" id="2079448"/>
    <lineage>
        <taxon>Bacteria</taxon>
        <taxon>Pseudomonadati</taxon>
        <taxon>Pseudomonadota</taxon>
        <taxon>Betaproteobacteria</taxon>
        <taxon>Burkholderiales</taxon>
        <taxon>Comamonadaceae</taxon>
        <taxon>Ramlibacter</taxon>
    </lineage>
</organism>
<dbReference type="CDD" id="cd07012">
    <property type="entry name" value="PBP2_Bug_TTT"/>
    <property type="match status" value="1"/>
</dbReference>
<feature type="signal peptide" evidence="2">
    <location>
        <begin position="1"/>
        <end position="30"/>
    </location>
</feature>
<evidence type="ECO:0000313" key="4">
    <source>
        <dbReference type="Proteomes" id="UP000596827"/>
    </source>
</evidence>
<dbReference type="PROSITE" id="PS51318">
    <property type="entry name" value="TAT"/>
    <property type="match status" value="1"/>
</dbReference>
<accession>A0A923M3Y2</accession>
<feature type="chain" id="PRO_5037988271" evidence="2">
    <location>
        <begin position="31"/>
        <end position="337"/>
    </location>
</feature>
<dbReference type="InterPro" id="IPR005064">
    <property type="entry name" value="BUG"/>
</dbReference>
<dbReference type="RefSeq" id="WP_187079403.1">
    <property type="nucleotide sequence ID" value="NZ_JACORU010000001.1"/>
</dbReference>
<dbReference type="EMBL" id="JACORU010000001">
    <property type="protein sequence ID" value="MBC5762925.1"/>
    <property type="molecule type" value="Genomic_DNA"/>
</dbReference>
<name>A0A923M3Y2_9BURK</name>
<keyword evidence="2" id="KW-0732">Signal</keyword>
<proteinExistence type="inferred from homology"/>
<dbReference type="InterPro" id="IPR006311">
    <property type="entry name" value="TAT_signal"/>
</dbReference>
<comment type="caution">
    <text evidence="3">The sequence shown here is derived from an EMBL/GenBank/DDBJ whole genome shotgun (WGS) entry which is preliminary data.</text>
</comment>
<gene>
    <name evidence="3" type="ORF">H8R02_00565</name>
</gene>
<dbReference type="Pfam" id="PF03401">
    <property type="entry name" value="TctC"/>
    <property type="match status" value="1"/>
</dbReference>
<dbReference type="Gene3D" id="3.40.190.150">
    <property type="entry name" value="Bordetella uptake gene, domain 1"/>
    <property type="match status" value="1"/>
</dbReference>
<reference evidence="3" key="1">
    <citation type="submission" date="2020-08" db="EMBL/GenBank/DDBJ databases">
        <title>Ramlibacter sp. GTP1 16S ribosomal RNA gene genome sequencing and assembly.</title>
        <authorList>
            <person name="Kang M."/>
        </authorList>
    </citation>
    <scope>NUCLEOTIDE SEQUENCE</scope>
    <source>
        <strain evidence="3">GTP1</strain>
    </source>
</reference>
<evidence type="ECO:0000256" key="1">
    <source>
        <dbReference type="ARBA" id="ARBA00006987"/>
    </source>
</evidence>
<dbReference type="AlphaFoldDB" id="A0A923M3Y2"/>
<protein>
    <submittedName>
        <fullName evidence="3">Tripartite tricarboxylate transporter substrate binding protein</fullName>
    </submittedName>
</protein>
<comment type="similarity">
    <text evidence="1">Belongs to the UPF0065 (bug) family.</text>
</comment>
<evidence type="ECO:0000256" key="2">
    <source>
        <dbReference type="SAM" id="SignalP"/>
    </source>
</evidence>
<dbReference type="Gene3D" id="3.40.190.10">
    <property type="entry name" value="Periplasmic binding protein-like II"/>
    <property type="match status" value="1"/>
</dbReference>
<dbReference type="PANTHER" id="PTHR42928:SF5">
    <property type="entry name" value="BLR1237 PROTEIN"/>
    <property type="match status" value="1"/>
</dbReference>
<dbReference type="PIRSF" id="PIRSF017082">
    <property type="entry name" value="YflP"/>
    <property type="match status" value="1"/>
</dbReference>
<dbReference type="PANTHER" id="PTHR42928">
    <property type="entry name" value="TRICARBOXYLATE-BINDING PROTEIN"/>
    <property type="match status" value="1"/>
</dbReference>
<keyword evidence="4" id="KW-1185">Reference proteome</keyword>
<dbReference type="InterPro" id="IPR042100">
    <property type="entry name" value="Bug_dom1"/>
</dbReference>
<dbReference type="SUPFAM" id="SSF53850">
    <property type="entry name" value="Periplasmic binding protein-like II"/>
    <property type="match status" value="1"/>
</dbReference>
<sequence>MTIGRRQTLAFLAATAGAAQLPGLAQTASAAQGGSATPAWPNKTVRFIVGAAAGGSASDILTRYFAERIGEKSGHPVMVENRTGADGNVAAEAVARAPADAHTFLVTGNNTHAANVHLYKSLGFDPEKDFAPVTTYARVPYILLVNPVRVSARTLKDFIANAKANPGKLSYASAAVASRVGVEQLKLMAGFDAVNVVYKSGAQAMTDLLGGHVDFFIADAASALAQVKTGKAMPLGVTVAQRLPGAPDLPTIAEQGFPEFDFASWLAVWARAGSPAAQVRAASTVINDALSTPAALANLDKLGLLPYPGSPESLLALQRRETERWGQAIRAAKIQPN</sequence>